<keyword evidence="3" id="KW-1185">Reference proteome</keyword>
<keyword evidence="1" id="KW-0732">Signal</keyword>
<feature type="chain" id="PRO_5037205889" description="Lipoprotein" evidence="1">
    <location>
        <begin position="20"/>
        <end position="176"/>
    </location>
</feature>
<evidence type="ECO:0000313" key="3">
    <source>
        <dbReference type="Proteomes" id="UP000619078"/>
    </source>
</evidence>
<protein>
    <recommendedName>
        <fullName evidence="4">Lipoprotein</fullName>
    </recommendedName>
</protein>
<name>A0A926NUG0_9SPHI</name>
<dbReference type="EMBL" id="JACWMX010000001">
    <property type="protein sequence ID" value="MBD1391978.1"/>
    <property type="molecule type" value="Genomic_DNA"/>
</dbReference>
<comment type="caution">
    <text evidence="2">The sequence shown here is derived from an EMBL/GenBank/DDBJ whole genome shotgun (WGS) entry which is preliminary data.</text>
</comment>
<sequence length="176" mass="19419">MIRSVPTIAAIYMLFVLFACNNSKPKPTSADVTKQTIRVNGKKDSVINNAKKNYGNATIADPCIRCLVRAVQLTAEYKQNIAGVEAKRVIYKINWVIADGTVDTLNTKGATNALRVDVVDKGQKGKNLSAFIYDNSIAKLYFLKNNLRSGQMEVKIDSVQLKKIRNACYWGVASGK</sequence>
<organism evidence="2 3">
    <name type="scientific">Mucilaginibacter glaciei</name>
    <dbReference type="NCBI Taxonomy" id="2772109"/>
    <lineage>
        <taxon>Bacteria</taxon>
        <taxon>Pseudomonadati</taxon>
        <taxon>Bacteroidota</taxon>
        <taxon>Sphingobacteriia</taxon>
        <taxon>Sphingobacteriales</taxon>
        <taxon>Sphingobacteriaceae</taxon>
        <taxon>Mucilaginibacter</taxon>
    </lineage>
</organism>
<evidence type="ECO:0008006" key="4">
    <source>
        <dbReference type="Google" id="ProtNLM"/>
    </source>
</evidence>
<dbReference type="Proteomes" id="UP000619078">
    <property type="component" value="Unassembled WGS sequence"/>
</dbReference>
<evidence type="ECO:0000256" key="1">
    <source>
        <dbReference type="SAM" id="SignalP"/>
    </source>
</evidence>
<accession>A0A926NUG0</accession>
<proteinExistence type="predicted"/>
<evidence type="ECO:0000313" key="2">
    <source>
        <dbReference type="EMBL" id="MBD1391978.1"/>
    </source>
</evidence>
<dbReference type="RefSeq" id="WP_191160420.1">
    <property type="nucleotide sequence ID" value="NZ_JACWMX010000001.1"/>
</dbReference>
<dbReference type="PROSITE" id="PS51257">
    <property type="entry name" value="PROKAR_LIPOPROTEIN"/>
    <property type="match status" value="1"/>
</dbReference>
<reference evidence="2" key="1">
    <citation type="submission" date="2020-09" db="EMBL/GenBank/DDBJ databases">
        <title>Novel species of Mucilaginibacter isolated from a glacier on the Tibetan Plateau.</title>
        <authorList>
            <person name="Liu Q."/>
            <person name="Xin Y.-H."/>
        </authorList>
    </citation>
    <scope>NUCLEOTIDE SEQUENCE</scope>
    <source>
        <strain evidence="2">ZB1P21</strain>
    </source>
</reference>
<feature type="signal peptide" evidence="1">
    <location>
        <begin position="1"/>
        <end position="19"/>
    </location>
</feature>
<dbReference type="AlphaFoldDB" id="A0A926NUG0"/>
<gene>
    <name evidence="2" type="ORF">IDJ76_02585</name>
</gene>